<sequence>MDTTQTVLQTQVCKIINKKVNISPENDLNGDQCCATNKLEIGNSVNGIESGCKPKFRPNVNFRCTENRNRSNTIGYDQGDRRCVQSAGELSNVSRNCMNSPNDIKEHVSRTSSVSSLGKNKKEAVSVNDNNMNKEVASKSENIKACLQNSVSEDIKKKIERILEDVGQLSDVEKLLLYLQLPSGVQPDIDPLKQKVSGNPLGKKAEAEVAQTLTWITTHLEEDPDVSLPKQEVYEEYRVFCEANKIEPLCAADFGKVMKHVLPSVKPRRLGTRGNSRYCYSGLKKKYLWIPHYYLIWISVGTCNLQSSPKYGFILILKKWIISNINSEDDHCSTAACHLLFEWTENLLNRKFRSVKELAYFLVENMYVDNQSVAAFTILSSGCGNDSEKGQIGILKHMPGSRRKETQMHLQRKLHKKELIKEQKRKLDEQQTVVFKTQSSKSLLGNKTPEINTKLKSKLPSNPLEKHCILTKFADDVSSSRNIKAEQLMTSSPEYVYDADDEKRERHKSEPCIKSASASSMTWERALSAARICENSDEEKPKSVLVNSIRDCFGSMHSPNEYSTKINKLPIPRNSNNVSITQAMPSIIIVPSTFSHYVQVQSQCPAELSQKLSAWKYKKIQPKPVSEGTRLSSLQFKRNFSILKYNLQNKLEGHEKQDVPLISDHHLRASCSEKGGVLCKPNTSEIEDLCDDNQKADELFEKNYITFIEDSDAVTSKPDDLSLLMKDKLENITLSSSDIHPLTSVSSSSECDDYLGFDDHTELKFPVVSVNSANNTDLELYCEPSQQTIKRHFDENDPNLKKSKKPHLESAKNEPEKSGDEKCLPWTKLKFHNSLVRNCGLGLIGLGSTCVSESGNLILKQTDNEDVSIHELESDALMEYMQENDSDFSKPNKHTSVSCTSQNGTTHFSANCPISKSNDSSENNQLSQLRMLLEKNLPHTVAQGILNTKRLNLLTSEEIVKNSNNKCAEDKTIRKEGCLDNFSELRQALLRPAISNPTVLWKPSLKGRKTAYIGNVSSRNQTKHNEKICEMNMTPPQPYFGDNKVVPCFSGPGTKKDEAEPRSQTSYLFQEPKEQDLGKTGICSNFTDVQTKIGLYTSGIKVKNQLSGDLDSFTHLHSVLRCPDARRRSFNFVPITAHQTPHPDTASNSVSASTVLSHGDSSISTGTGIGAIGSSQPPSAASSPFVSPNTTPTPWATRSRHSSGQISHGATRYTPFQSIDSGVSSVTDSPFVSPHATPASISRLRHNSSHSQGKTVTFSTGPVIMHTQPTHHGHIKRSRHSSGPGCSLSVQPATSQLAAPRSAPLSPMNGEISSQYPFNLPIVSGTPVIHSFHNSTSSLNPLSPVSGHFSPNEHVKTELLGLSDVKLANDTQNVYPPMPLTFVMEDSETPSFNQDTISVQSLHPHLSALDVPDTSLQTQTGWTSTSSHKNNQLWCRSRQRHVSGSVLNPYSANENNFCDPLTQELQNVLKNPCHINIGNRSHSVPPHQMVQNFLNQNDNSDLFEEDLSKSHPSTPVVSQSLNFPSPSISHADELTKYNTVLSDSLSQQDHLQAPVNQSTKWNSFDNDCDNMEDISLRTIVNDLLHDQPLEDDLQATLEDLQACDDFSKFAEELEEDFKNNMELVI</sequence>
<dbReference type="PANTHER" id="PTHR12619">
    <property type="entry name" value="RFX TRANSCRIPTION FACTOR FAMILY"/>
    <property type="match status" value="1"/>
</dbReference>
<feature type="region of interest" description="Disordered" evidence="2">
    <location>
        <begin position="1269"/>
        <end position="1303"/>
    </location>
</feature>
<dbReference type="InterPro" id="IPR036390">
    <property type="entry name" value="WH_DNA-bd_sf"/>
</dbReference>
<accession>A0ABM1T252</accession>
<dbReference type="Pfam" id="PF18326">
    <property type="entry name" value="RFX5_N"/>
    <property type="match status" value="1"/>
</dbReference>
<evidence type="ECO:0000313" key="5">
    <source>
        <dbReference type="RefSeq" id="XP_022249958.1"/>
    </source>
</evidence>
<dbReference type="SUPFAM" id="SSF46785">
    <property type="entry name" value="Winged helix' DNA-binding domain"/>
    <property type="match status" value="1"/>
</dbReference>
<feature type="compositionally biased region" description="Basic residues" evidence="2">
    <location>
        <begin position="1269"/>
        <end position="1280"/>
    </location>
</feature>
<gene>
    <name evidence="5" type="primary">LOC106466272</name>
</gene>
<reference evidence="5" key="1">
    <citation type="submission" date="2025-08" db="UniProtKB">
        <authorList>
            <consortium name="RefSeq"/>
        </authorList>
    </citation>
    <scope>IDENTIFICATION</scope>
    <source>
        <tissue evidence="5">Muscle</tissue>
    </source>
</reference>
<organism evidence="4 5">
    <name type="scientific">Limulus polyphemus</name>
    <name type="common">Atlantic horseshoe crab</name>
    <dbReference type="NCBI Taxonomy" id="6850"/>
    <lineage>
        <taxon>Eukaryota</taxon>
        <taxon>Metazoa</taxon>
        <taxon>Ecdysozoa</taxon>
        <taxon>Arthropoda</taxon>
        <taxon>Chelicerata</taxon>
        <taxon>Merostomata</taxon>
        <taxon>Xiphosura</taxon>
        <taxon>Limulidae</taxon>
        <taxon>Limulus</taxon>
    </lineage>
</organism>
<feature type="region of interest" description="Disordered" evidence="2">
    <location>
        <begin position="1140"/>
        <end position="1209"/>
    </location>
</feature>
<keyword evidence="4" id="KW-1185">Reference proteome</keyword>
<evidence type="ECO:0000256" key="2">
    <source>
        <dbReference type="SAM" id="MobiDB-lite"/>
    </source>
</evidence>
<dbReference type="PROSITE" id="PS51526">
    <property type="entry name" value="RFX_DBD"/>
    <property type="match status" value="1"/>
</dbReference>
<evidence type="ECO:0000313" key="4">
    <source>
        <dbReference type="Proteomes" id="UP000694941"/>
    </source>
</evidence>
<dbReference type="InterPro" id="IPR036388">
    <property type="entry name" value="WH-like_DNA-bd_sf"/>
</dbReference>
<dbReference type="InterPro" id="IPR003150">
    <property type="entry name" value="DNA-bd_RFX"/>
</dbReference>
<evidence type="ECO:0000256" key="1">
    <source>
        <dbReference type="ARBA" id="ARBA00023125"/>
    </source>
</evidence>
<proteinExistence type="predicted"/>
<dbReference type="InterPro" id="IPR039779">
    <property type="entry name" value="RFX-like"/>
</dbReference>
<feature type="region of interest" description="Disordered" evidence="2">
    <location>
        <begin position="791"/>
        <end position="821"/>
    </location>
</feature>
<dbReference type="PANTHER" id="PTHR12619:SF21">
    <property type="entry name" value="RFX-TYPE WINGED-HELIX DOMAIN-CONTAINING PROTEIN"/>
    <property type="match status" value="1"/>
</dbReference>
<dbReference type="GeneID" id="106466272"/>
<dbReference type="Pfam" id="PF02257">
    <property type="entry name" value="RFX_DNA_binding"/>
    <property type="match status" value="1"/>
</dbReference>
<evidence type="ECO:0000259" key="3">
    <source>
        <dbReference type="PROSITE" id="PS51526"/>
    </source>
</evidence>
<feature type="compositionally biased region" description="Polar residues" evidence="2">
    <location>
        <begin position="1189"/>
        <end position="1209"/>
    </location>
</feature>
<dbReference type="Gene3D" id="6.10.140.1290">
    <property type="match status" value="1"/>
</dbReference>
<keyword evidence="1" id="KW-0238">DNA-binding</keyword>
<feature type="compositionally biased region" description="Low complexity" evidence="2">
    <location>
        <begin position="1159"/>
        <end position="1188"/>
    </location>
</feature>
<dbReference type="RefSeq" id="XP_022249958.1">
    <property type="nucleotide sequence ID" value="XM_022394250.1"/>
</dbReference>
<protein>
    <submittedName>
        <fullName evidence="5">Uncharacterized protein LOC106466272</fullName>
    </submittedName>
</protein>
<dbReference type="Gene3D" id="1.10.10.10">
    <property type="entry name" value="Winged helix-like DNA-binding domain superfamily/Winged helix DNA-binding domain"/>
    <property type="match status" value="1"/>
</dbReference>
<dbReference type="Proteomes" id="UP000694941">
    <property type="component" value="Unplaced"/>
</dbReference>
<feature type="compositionally biased region" description="Polar residues" evidence="2">
    <location>
        <begin position="1145"/>
        <end position="1156"/>
    </location>
</feature>
<feature type="compositionally biased region" description="Polar residues" evidence="2">
    <location>
        <begin position="1288"/>
        <end position="1297"/>
    </location>
</feature>
<name>A0ABM1T252_LIMPO</name>
<feature type="domain" description="RFX-type winged-helix" evidence="3">
    <location>
        <begin position="212"/>
        <end position="287"/>
    </location>
</feature>